<dbReference type="RefSeq" id="WP_186769160.1">
    <property type="nucleotide sequence ID" value="NZ_JACOMF010000003.1"/>
</dbReference>
<accession>A0A9X0QVT2</accession>
<proteinExistence type="predicted"/>
<evidence type="ECO:0000256" key="1">
    <source>
        <dbReference type="SAM" id="MobiDB-lite"/>
    </source>
</evidence>
<organism evidence="2 3">
    <name type="scientific">Siccirubricoccus deserti</name>
    <dbReference type="NCBI Taxonomy" id="2013562"/>
    <lineage>
        <taxon>Bacteria</taxon>
        <taxon>Pseudomonadati</taxon>
        <taxon>Pseudomonadota</taxon>
        <taxon>Alphaproteobacteria</taxon>
        <taxon>Acetobacterales</taxon>
        <taxon>Roseomonadaceae</taxon>
        <taxon>Siccirubricoccus</taxon>
    </lineage>
</organism>
<feature type="region of interest" description="Disordered" evidence="1">
    <location>
        <begin position="1"/>
        <end position="24"/>
    </location>
</feature>
<gene>
    <name evidence="2" type="ORF">H7965_03530</name>
</gene>
<comment type="caution">
    <text evidence="2">The sequence shown here is derived from an EMBL/GenBank/DDBJ whole genome shotgun (WGS) entry which is preliminary data.</text>
</comment>
<protein>
    <submittedName>
        <fullName evidence="2">Uncharacterized protein</fullName>
    </submittedName>
</protein>
<dbReference type="Proteomes" id="UP000600101">
    <property type="component" value="Unassembled WGS sequence"/>
</dbReference>
<feature type="region of interest" description="Disordered" evidence="1">
    <location>
        <begin position="118"/>
        <end position="144"/>
    </location>
</feature>
<reference evidence="2" key="1">
    <citation type="submission" date="2020-08" db="EMBL/GenBank/DDBJ databases">
        <authorList>
            <person name="Hu Y."/>
            <person name="Nguyen S.V."/>
            <person name="Li F."/>
            <person name="Fanning S."/>
        </authorList>
    </citation>
    <scope>NUCLEOTIDE SEQUENCE</scope>
    <source>
        <strain evidence="2">SYSU D8009</strain>
    </source>
</reference>
<keyword evidence="3" id="KW-1185">Reference proteome</keyword>
<evidence type="ECO:0000313" key="3">
    <source>
        <dbReference type="Proteomes" id="UP000600101"/>
    </source>
</evidence>
<dbReference type="EMBL" id="JACOMF010000003">
    <property type="protein sequence ID" value="MBC4014385.1"/>
    <property type="molecule type" value="Genomic_DNA"/>
</dbReference>
<name>A0A9X0QVT2_9PROT</name>
<sequence length="144" mass="15992">MRFKGQPPGSGSGDISRRTQALRPSIALTATEARRARARRRKGEAPAAIAAHFNVPVEEVEKVLLQMRSPRPETTRGTLNVTLAAHAFVMGERQGREPLWVTMDRLFDELIRLRAQAASRSTARRRPAEQDDLLPGLLSERSNG</sequence>
<evidence type="ECO:0000313" key="2">
    <source>
        <dbReference type="EMBL" id="MBC4014385.1"/>
    </source>
</evidence>
<dbReference type="AlphaFoldDB" id="A0A9X0QVT2"/>